<dbReference type="PROSITE" id="PS50966">
    <property type="entry name" value="ZF_SWIM"/>
    <property type="match status" value="1"/>
</dbReference>
<comment type="caution">
    <text evidence="3">The sequence shown here is derived from an EMBL/GenBank/DDBJ whole genome shotgun (WGS) entry which is preliminary data.</text>
</comment>
<reference evidence="3 4" key="1">
    <citation type="submission" date="2016-04" db="EMBL/GenBank/DDBJ databases">
        <title>Genome analyses suggest a sexual origin of heterokaryosis in a supposedly ancient asexual fungus.</title>
        <authorList>
            <person name="Ropars J."/>
            <person name="Sedzielewska K."/>
            <person name="Noel J."/>
            <person name="Charron P."/>
            <person name="Farinelli L."/>
            <person name="Marton T."/>
            <person name="Kruger M."/>
            <person name="Pelin A."/>
            <person name="Brachmann A."/>
            <person name="Corradi N."/>
        </authorList>
    </citation>
    <scope>NUCLEOTIDE SEQUENCE [LARGE SCALE GENOMIC DNA]</scope>
    <source>
        <strain evidence="3 4">C2</strain>
    </source>
</reference>
<gene>
    <name evidence="3" type="ORF">RhiirC2_800777</name>
</gene>
<accession>A0A2N1M3E9</accession>
<organism evidence="3 4">
    <name type="scientific">Rhizophagus irregularis</name>
    <dbReference type="NCBI Taxonomy" id="588596"/>
    <lineage>
        <taxon>Eukaryota</taxon>
        <taxon>Fungi</taxon>
        <taxon>Fungi incertae sedis</taxon>
        <taxon>Mucoromycota</taxon>
        <taxon>Glomeromycotina</taxon>
        <taxon>Glomeromycetes</taxon>
        <taxon>Glomerales</taxon>
        <taxon>Glomeraceae</taxon>
        <taxon>Rhizophagus</taxon>
    </lineage>
</organism>
<dbReference type="EMBL" id="LLXL01006227">
    <property type="protein sequence ID" value="PKK56090.1"/>
    <property type="molecule type" value="Genomic_DNA"/>
</dbReference>
<evidence type="ECO:0000313" key="3">
    <source>
        <dbReference type="EMBL" id="PKK56090.1"/>
    </source>
</evidence>
<dbReference type="AlphaFoldDB" id="A0A2N1M3E9"/>
<dbReference type="InterPro" id="IPR007527">
    <property type="entry name" value="Znf_SWIM"/>
</dbReference>
<evidence type="ECO:0000256" key="1">
    <source>
        <dbReference type="PROSITE-ProRule" id="PRU00325"/>
    </source>
</evidence>
<keyword evidence="1" id="KW-0479">Metal-binding</keyword>
<sequence length="113" mass="13090">MNQSLLYQANLISINRVEDNDGNFSDILEHSYNIPQIRLRDLLSGISYNDINKLWEVSYIASKISKSHYVVILEDSTILCTCMFIVNQGMICRHQFKVRKSNISYFAYSCTLV</sequence>
<feature type="domain" description="SWIM-type" evidence="2">
    <location>
        <begin position="69"/>
        <end position="103"/>
    </location>
</feature>
<keyword evidence="1" id="KW-0863">Zinc-finger</keyword>
<name>A0A2N1M3E9_9GLOM</name>
<evidence type="ECO:0000313" key="4">
    <source>
        <dbReference type="Proteomes" id="UP000233469"/>
    </source>
</evidence>
<dbReference type="GO" id="GO:0008270">
    <property type="term" value="F:zinc ion binding"/>
    <property type="evidence" value="ECO:0007669"/>
    <property type="project" value="UniProtKB-KW"/>
</dbReference>
<protein>
    <recommendedName>
        <fullName evidence="2">SWIM-type domain-containing protein</fullName>
    </recommendedName>
</protein>
<keyword evidence="1" id="KW-0862">Zinc</keyword>
<proteinExistence type="predicted"/>
<dbReference type="Proteomes" id="UP000233469">
    <property type="component" value="Unassembled WGS sequence"/>
</dbReference>
<evidence type="ECO:0000259" key="2">
    <source>
        <dbReference type="PROSITE" id="PS50966"/>
    </source>
</evidence>
<reference evidence="3 4" key="2">
    <citation type="submission" date="2017-10" db="EMBL/GenBank/DDBJ databases">
        <title>Extensive intraspecific genome diversity in a model arbuscular mycorrhizal fungus.</title>
        <authorList>
            <person name="Chen E.C.H."/>
            <person name="Morin E."/>
            <person name="Baudet D."/>
            <person name="Noel J."/>
            <person name="Ndikumana S."/>
            <person name="Charron P."/>
            <person name="St-Onge C."/>
            <person name="Giorgi J."/>
            <person name="Grigoriev I.V."/>
            <person name="Roux C."/>
            <person name="Martin F.M."/>
            <person name="Corradi N."/>
        </authorList>
    </citation>
    <scope>NUCLEOTIDE SEQUENCE [LARGE SCALE GENOMIC DNA]</scope>
    <source>
        <strain evidence="3 4">C2</strain>
    </source>
</reference>